<dbReference type="SUPFAM" id="SSF53300">
    <property type="entry name" value="vWA-like"/>
    <property type="match status" value="1"/>
</dbReference>
<dbReference type="Proteomes" id="UP001431449">
    <property type="component" value="Unassembled WGS sequence"/>
</dbReference>
<gene>
    <name evidence="3" type="ORF">M0G41_09590</name>
</gene>
<sequence length="679" mass="72910">MQPADRVTRKPRLYARPGRRRLPRWLILLGLSLALPVQAAEFGLEFRAADGEWQPGLAMDTDIAMTVVGLLAEVRVTQSYQNDTPHWQEGRYLLPLPAEAAVGSLRIRVGQRLIEGEVQEKQQAQRTYQAATANGQRAALVEQDRPNLFRTAVSNIAPGERVEIEIGYWQQVDFRDGLFSLSLPLTLTPRYRAGGSPVDAPTGDAPRPAAAAKLSQRALEPTVALSAWLHAGLPLAEVASPTHDIDVRRDGDAHLIRLANFVEASDRDFALTWRPAPSASPQRALFTEEVDGETFALLMVVPPNQPVAPVPRELILVIDHSGSMSGTSMQQAIAALDSALAKLRVEDRFNVVRFDHTTEALFAESVPALPGNVRQARQWVQQLSADGGTEMAPALSLAFSSPPVPGHLRQVVLATDAAIGNENQLLAQIEAERGEARLFPVGIGSAPNQHFIRRAAESGRGSFALIRSVSEVEAGMGLLLAKIDRPLMQDISVDWPVAAEGYPHALPDLYSGEPLQLVARIDGLAGALKLQGQTRHAQWKETLPLALGKQSRQAGIARLWASAKLRDLQNALRGGADAAAIRKASLEVALRHGLASEYTSLVAVERKPVRPAAADLASTAIANAAPAGSLALAQGSTPARQQLGWALALLLIGMALFGTRRDAATSTQGRGAGRPPARA</sequence>
<dbReference type="InterPro" id="IPR022440">
    <property type="entry name" value="CHP03788"/>
</dbReference>
<feature type="domain" description="VIT" evidence="2">
    <location>
        <begin position="42"/>
        <end position="170"/>
    </location>
</feature>
<evidence type="ECO:0000259" key="1">
    <source>
        <dbReference type="PROSITE" id="PS50234"/>
    </source>
</evidence>
<comment type="caution">
    <text evidence="3">The sequence shown here is derived from an EMBL/GenBank/DDBJ whole genome shotgun (WGS) entry which is preliminary data.</text>
</comment>
<proteinExistence type="predicted"/>
<feature type="domain" description="VWFA" evidence="1">
    <location>
        <begin position="313"/>
        <end position="491"/>
    </location>
</feature>
<dbReference type="PANTHER" id="PTHR45737">
    <property type="entry name" value="VON WILLEBRAND FACTOR A DOMAIN-CONTAINING PROTEIN 5A"/>
    <property type="match status" value="1"/>
</dbReference>
<dbReference type="Pfam" id="PF13768">
    <property type="entry name" value="VWA_3"/>
    <property type="match status" value="1"/>
</dbReference>
<reference evidence="3" key="1">
    <citation type="submission" date="2022-04" db="EMBL/GenBank/DDBJ databases">
        <title>Lysobacter sp. CAU 1642 isolated from sea sand.</title>
        <authorList>
            <person name="Kim W."/>
        </authorList>
    </citation>
    <scope>NUCLEOTIDE SEQUENCE</scope>
    <source>
        <strain evidence="3">CAU 1642</strain>
    </source>
</reference>
<evidence type="ECO:0000259" key="2">
    <source>
        <dbReference type="PROSITE" id="PS51468"/>
    </source>
</evidence>
<protein>
    <submittedName>
        <fullName evidence="3">Marine proteobacterial sortase target protein</fullName>
    </submittedName>
</protein>
<dbReference type="PANTHER" id="PTHR45737:SF6">
    <property type="entry name" value="VON WILLEBRAND FACTOR A DOMAIN-CONTAINING PROTEIN 5A"/>
    <property type="match status" value="1"/>
</dbReference>
<dbReference type="PROSITE" id="PS51468">
    <property type="entry name" value="VIT"/>
    <property type="match status" value="1"/>
</dbReference>
<dbReference type="PROSITE" id="PS50234">
    <property type="entry name" value="VWFA"/>
    <property type="match status" value="1"/>
</dbReference>
<name>A0ABT0GHL5_9GAMM</name>
<dbReference type="InterPro" id="IPR013694">
    <property type="entry name" value="VIT"/>
</dbReference>
<dbReference type="SMART" id="SM00609">
    <property type="entry name" value="VIT"/>
    <property type="match status" value="1"/>
</dbReference>
<dbReference type="SMART" id="SM00327">
    <property type="entry name" value="VWA"/>
    <property type="match status" value="1"/>
</dbReference>
<dbReference type="NCBIfam" id="TIGR03788">
    <property type="entry name" value="marine_srt_targ"/>
    <property type="match status" value="1"/>
</dbReference>
<dbReference type="InterPro" id="IPR002035">
    <property type="entry name" value="VWF_A"/>
</dbReference>
<dbReference type="RefSeq" id="WP_248208633.1">
    <property type="nucleotide sequence ID" value="NZ_JALNMH010000007.1"/>
</dbReference>
<evidence type="ECO:0000313" key="4">
    <source>
        <dbReference type="Proteomes" id="UP001431449"/>
    </source>
</evidence>
<evidence type="ECO:0000313" key="3">
    <source>
        <dbReference type="EMBL" id="MCK7593923.1"/>
    </source>
</evidence>
<dbReference type="EMBL" id="JALNMH010000007">
    <property type="protein sequence ID" value="MCK7593923.1"/>
    <property type="molecule type" value="Genomic_DNA"/>
</dbReference>
<keyword evidence="4" id="KW-1185">Reference proteome</keyword>
<organism evidence="3 4">
    <name type="scientific">Pseudomarimonas salicorniae</name>
    <dbReference type="NCBI Taxonomy" id="2933270"/>
    <lineage>
        <taxon>Bacteria</taxon>
        <taxon>Pseudomonadati</taxon>
        <taxon>Pseudomonadota</taxon>
        <taxon>Gammaproteobacteria</taxon>
        <taxon>Lysobacterales</taxon>
        <taxon>Lysobacteraceae</taxon>
        <taxon>Pseudomarimonas</taxon>
    </lineage>
</organism>
<dbReference type="Gene3D" id="3.40.50.410">
    <property type="entry name" value="von Willebrand factor, type A domain"/>
    <property type="match status" value="1"/>
</dbReference>
<dbReference type="InterPro" id="IPR036465">
    <property type="entry name" value="vWFA_dom_sf"/>
</dbReference>
<accession>A0ABT0GHL5</accession>
<dbReference type="Pfam" id="PF08487">
    <property type="entry name" value="VIT"/>
    <property type="match status" value="1"/>
</dbReference>